<dbReference type="Gene3D" id="1.20.1260.20">
    <property type="entry name" value="PPE superfamily"/>
    <property type="match status" value="1"/>
</dbReference>
<name>A0A938Y6C1_9ACTN</name>
<keyword evidence="2" id="KW-0472">Membrane</keyword>
<protein>
    <submittedName>
        <fullName evidence="3">Uncharacterized protein</fullName>
    </submittedName>
</protein>
<proteinExistence type="predicted"/>
<feature type="transmembrane region" description="Helical" evidence="2">
    <location>
        <begin position="289"/>
        <end position="310"/>
    </location>
</feature>
<evidence type="ECO:0000313" key="3">
    <source>
        <dbReference type="EMBL" id="MBM9459038.1"/>
    </source>
</evidence>
<evidence type="ECO:0000256" key="1">
    <source>
        <dbReference type="SAM" id="MobiDB-lite"/>
    </source>
</evidence>
<organism evidence="3 4">
    <name type="scientific">Nocardioides faecalis</name>
    <dbReference type="NCBI Taxonomy" id="2803858"/>
    <lineage>
        <taxon>Bacteria</taxon>
        <taxon>Bacillati</taxon>
        <taxon>Actinomycetota</taxon>
        <taxon>Actinomycetes</taxon>
        <taxon>Propionibacteriales</taxon>
        <taxon>Nocardioidaceae</taxon>
        <taxon>Nocardioides</taxon>
    </lineage>
</organism>
<evidence type="ECO:0000256" key="2">
    <source>
        <dbReference type="SAM" id="Phobius"/>
    </source>
</evidence>
<dbReference type="Proteomes" id="UP000663791">
    <property type="component" value="Unassembled WGS sequence"/>
</dbReference>
<evidence type="ECO:0000313" key="4">
    <source>
        <dbReference type="Proteomes" id="UP000663791"/>
    </source>
</evidence>
<dbReference type="AlphaFoldDB" id="A0A938Y6C1"/>
<sequence>MIDISIDGSPENITAWASWLRDSLRATLDDTSDDTAEVRRKARDGWHGDGGEAYLDYNRELVEGTDSHERRVGRGARALDDLAAALSGAQDAMAALRTRAVEGGLVLRGETIDAPAAGVRTDPEDLYDVLAEEAAAVRAGYREWLESNLPAAVSDAEQDDDLDRLVKLIKARYPDLTQVAGLGLNALGEALRNRRAQYLRDSRRSGDPRKRARPKTPEGRRHVEDLTRRSRLFDRVGALLRKASLPLAIGGGIHEGITTGDWVRPAVVIASGMAAGAAVPVLFAGAPAFAVGLAAVGASIAVASAAAYLYDTFEVRDKIEDASTWLKGRASAGGGLIASGWDKVTPW</sequence>
<keyword evidence="2" id="KW-0812">Transmembrane</keyword>
<feature type="region of interest" description="Disordered" evidence="1">
    <location>
        <begin position="198"/>
        <end position="224"/>
    </location>
</feature>
<keyword evidence="4" id="KW-1185">Reference proteome</keyword>
<keyword evidence="2" id="KW-1133">Transmembrane helix</keyword>
<dbReference type="RefSeq" id="WP_205290336.1">
    <property type="nucleotide sequence ID" value="NZ_CP074406.1"/>
</dbReference>
<accession>A0A938Y6C1</accession>
<feature type="transmembrane region" description="Helical" evidence="2">
    <location>
        <begin position="262"/>
        <end position="283"/>
    </location>
</feature>
<dbReference type="EMBL" id="JAERTX010000003">
    <property type="protein sequence ID" value="MBM9459038.1"/>
    <property type="molecule type" value="Genomic_DNA"/>
</dbReference>
<dbReference type="InterPro" id="IPR038332">
    <property type="entry name" value="PPE_sf"/>
</dbReference>
<gene>
    <name evidence="3" type="ORF">JK386_03920</name>
</gene>
<reference evidence="3" key="1">
    <citation type="submission" date="2021-01" db="EMBL/GenBank/DDBJ databases">
        <title>Novel species in genus Nocardioides.</title>
        <authorList>
            <person name="Zhang G."/>
        </authorList>
    </citation>
    <scope>NUCLEOTIDE SEQUENCE</scope>
    <source>
        <strain evidence="3">Zg-536</strain>
    </source>
</reference>
<comment type="caution">
    <text evidence="3">The sequence shown here is derived from an EMBL/GenBank/DDBJ whole genome shotgun (WGS) entry which is preliminary data.</text>
</comment>